<feature type="region of interest" description="Disordered" evidence="1">
    <location>
        <begin position="1"/>
        <end position="20"/>
    </location>
</feature>
<comment type="caution">
    <text evidence="2">The sequence shown here is derived from an EMBL/GenBank/DDBJ whole genome shotgun (WGS) entry which is preliminary data.</text>
</comment>
<dbReference type="Proteomes" id="UP000324222">
    <property type="component" value="Unassembled WGS sequence"/>
</dbReference>
<proteinExistence type="predicted"/>
<organism evidence="2 3">
    <name type="scientific">Portunus trituberculatus</name>
    <name type="common">Swimming crab</name>
    <name type="synonym">Neptunus trituberculatus</name>
    <dbReference type="NCBI Taxonomy" id="210409"/>
    <lineage>
        <taxon>Eukaryota</taxon>
        <taxon>Metazoa</taxon>
        <taxon>Ecdysozoa</taxon>
        <taxon>Arthropoda</taxon>
        <taxon>Crustacea</taxon>
        <taxon>Multicrustacea</taxon>
        <taxon>Malacostraca</taxon>
        <taxon>Eumalacostraca</taxon>
        <taxon>Eucarida</taxon>
        <taxon>Decapoda</taxon>
        <taxon>Pleocyemata</taxon>
        <taxon>Brachyura</taxon>
        <taxon>Eubrachyura</taxon>
        <taxon>Portunoidea</taxon>
        <taxon>Portunidae</taxon>
        <taxon>Portuninae</taxon>
        <taxon>Portunus</taxon>
    </lineage>
</organism>
<accession>A0A5B7GEV9</accession>
<evidence type="ECO:0000256" key="1">
    <source>
        <dbReference type="SAM" id="MobiDB-lite"/>
    </source>
</evidence>
<evidence type="ECO:0000313" key="3">
    <source>
        <dbReference type="Proteomes" id="UP000324222"/>
    </source>
</evidence>
<protein>
    <submittedName>
        <fullName evidence="2">Uncharacterized protein</fullName>
    </submittedName>
</protein>
<reference evidence="2 3" key="1">
    <citation type="submission" date="2019-05" db="EMBL/GenBank/DDBJ databases">
        <title>Another draft genome of Portunus trituberculatus and its Hox gene families provides insights of decapod evolution.</title>
        <authorList>
            <person name="Jeong J.-H."/>
            <person name="Song I."/>
            <person name="Kim S."/>
            <person name="Choi T."/>
            <person name="Kim D."/>
            <person name="Ryu S."/>
            <person name="Kim W."/>
        </authorList>
    </citation>
    <scope>NUCLEOTIDE SEQUENCE [LARGE SCALE GENOMIC DNA]</scope>
    <source>
        <tissue evidence="2">Muscle</tissue>
    </source>
</reference>
<gene>
    <name evidence="2" type="ORF">E2C01_049007</name>
</gene>
<dbReference type="EMBL" id="VSRR010012866">
    <property type="protein sequence ID" value="MPC55074.1"/>
    <property type="molecule type" value="Genomic_DNA"/>
</dbReference>
<feature type="region of interest" description="Disordered" evidence="1">
    <location>
        <begin position="32"/>
        <end position="51"/>
    </location>
</feature>
<evidence type="ECO:0000313" key="2">
    <source>
        <dbReference type="EMBL" id="MPC55074.1"/>
    </source>
</evidence>
<dbReference type="AlphaFoldDB" id="A0A5B7GEV9"/>
<keyword evidence="3" id="KW-1185">Reference proteome</keyword>
<sequence>MCRAFMGPGVDGSAVAAPRHGMDARERLRWCSPRGGQRKSEAASPEGGGKPWCQDPKLSALSALFILLPPSVPPSLSFRVSRSASSHKLCHPLPRSRLTCCVRGIPAISVWRSVVVLFCFTVFSKAFHHESLCVYFTSFII</sequence>
<name>A0A5B7GEV9_PORTR</name>